<keyword evidence="4" id="KW-0378">Hydrolase</keyword>
<proteinExistence type="inferred from homology"/>
<dbReference type="PROSITE" id="PS50035">
    <property type="entry name" value="PLD"/>
    <property type="match status" value="2"/>
</dbReference>
<gene>
    <name evidence="8" type="ORF">EHQ43_18060</name>
</gene>
<dbReference type="GO" id="GO:0016042">
    <property type="term" value="P:lipid catabolic process"/>
    <property type="evidence" value="ECO:0007669"/>
    <property type="project" value="UniProtKB-KW"/>
</dbReference>
<dbReference type="PANTHER" id="PTHR43856:SF1">
    <property type="entry name" value="MITOCHONDRIAL CARDIOLIPIN HYDROLASE"/>
    <property type="match status" value="1"/>
</dbReference>
<dbReference type="Proteomes" id="UP000297641">
    <property type="component" value="Unassembled WGS sequence"/>
</dbReference>
<evidence type="ECO:0000256" key="5">
    <source>
        <dbReference type="ARBA" id="ARBA00022963"/>
    </source>
</evidence>
<dbReference type="InterPro" id="IPR025202">
    <property type="entry name" value="PLD-like_dom"/>
</dbReference>
<evidence type="ECO:0000256" key="4">
    <source>
        <dbReference type="ARBA" id="ARBA00022801"/>
    </source>
</evidence>
<dbReference type="InterPro" id="IPR001736">
    <property type="entry name" value="PLipase_D/transphosphatidylase"/>
</dbReference>
<protein>
    <recommendedName>
        <fullName evidence="3">phospholipase D</fullName>
        <ecNumber evidence="3">3.1.4.4</ecNumber>
    </recommendedName>
</protein>
<evidence type="ECO:0000259" key="7">
    <source>
        <dbReference type="PROSITE" id="PS50035"/>
    </source>
</evidence>
<dbReference type="InterPro" id="IPR051406">
    <property type="entry name" value="PLD_domain"/>
</dbReference>
<evidence type="ECO:0000256" key="1">
    <source>
        <dbReference type="ARBA" id="ARBA00000798"/>
    </source>
</evidence>
<evidence type="ECO:0000313" key="9">
    <source>
        <dbReference type="Proteomes" id="UP000297641"/>
    </source>
</evidence>
<organism evidence="8 9">
    <name type="scientific">Leptospira bouyouniensis</name>
    <dbReference type="NCBI Taxonomy" id="2484911"/>
    <lineage>
        <taxon>Bacteria</taxon>
        <taxon>Pseudomonadati</taxon>
        <taxon>Spirochaetota</taxon>
        <taxon>Spirochaetia</taxon>
        <taxon>Leptospirales</taxon>
        <taxon>Leptospiraceae</taxon>
        <taxon>Leptospira</taxon>
    </lineage>
</organism>
<evidence type="ECO:0000256" key="2">
    <source>
        <dbReference type="ARBA" id="ARBA00008664"/>
    </source>
</evidence>
<comment type="similarity">
    <text evidence="2">Belongs to the phospholipase D family.</text>
</comment>
<dbReference type="Gene3D" id="3.30.870.10">
    <property type="entry name" value="Endonuclease Chain A"/>
    <property type="match status" value="2"/>
</dbReference>
<dbReference type="SMART" id="SM00155">
    <property type="entry name" value="PLDc"/>
    <property type="match status" value="2"/>
</dbReference>
<dbReference type="SUPFAM" id="SSF56024">
    <property type="entry name" value="Phospholipase D/nuclease"/>
    <property type="match status" value="2"/>
</dbReference>
<dbReference type="GO" id="GO:0006793">
    <property type="term" value="P:phosphorus metabolic process"/>
    <property type="evidence" value="ECO:0007669"/>
    <property type="project" value="UniProtKB-ARBA"/>
</dbReference>
<sequence length="544" mass="62341">MKADSFGLKQRFVTIIIALLSIQCHSQKSKLDLSSLLYAQPPLNEIYFSYPGRNVSIEKKRIVKDVILSEIRKSKESIRMYVYSLDDYEILTELYLKQRSGVNIQIFGDKEEEYPELESLGFQVVRWVGSGIHHTKIIIFDRFRLFLGTGNFTSHGLETDHNVYWIQTISNEESDQLISTLEGKNPLGRLRIGRLDYIFAPEAGFEIQSQLLDAIDGAKSSIQYLIYSHFDPVMTWKLMQAANRGVFIQGIYNVPINPEGEFLSQNLHFPSQIWEDGNVDFIFKDDVYKGGLLHHKTMLVDGKDVYVGSYNYSVSARDKNKEIFVKISHPLVMNEFLMEWKRIQLNAIPISRAALLENTNSQSLLKSYTIQTFQNDLFETNLFFQKAGNLDSNSTALSKQYLNSLGLQTMSNGTQEGTTTERFEFSSIQFDPIWEKSEVDKSTLHLQSYFFGTKVTLSSGEPVLSISIWDGSSPKENIPLDGMSFAMGRSDFRVGKNLWMWVRTENRVLSFCHTKQKGVVPIWMVYLINRIFTKQNQTLTCSSG</sequence>
<feature type="domain" description="PLD phosphodiesterase" evidence="7">
    <location>
        <begin position="129"/>
        <end position="156"/>
    </location>
</feature>
<dbReference type="GO" id="GO:0004630">
    <property type="term" value="F:phospholipase D activity"/>
    <property type="evidence" value="ECO:0007669"/>
    <property type="project" value="UniProtKB-EC"/>
</dbReference>
<dbReference type="AlphaFoldDB" id="A0A7I0HMS3"/>
<accession>A0A7I0HMS3</accession>
<reference evidence="8 9" key="1">
    <citation type="journal article" date="2019" name="PLoS Negl. Trop. Dis.">
        <title>Revisiting the worldwide diversity of Leptospira species in the environment.</title>
        <authorList>
            <person name="Vincent A.T."/>
            <person name="Schiettekatte O."/>
            <person name="Bourhy P."/>
            <person name="Veyrier F.J."/>
            <person name="Picardeau M."/>
        </authorList>
    </citation>
    <scope>NUCLEOTIDE SEQUENCE [LARGE SCALE GENOMIC DNA]</scope>
    <source>
        <strain evidence="8 9">201800273</strain>
    </source>
</reference>
<dbReference type="EMBL" id="RQFT01000015">
    <property type="protein sequence ID" value="TGL02265.1"/>
    <property type="molecule type" value="Genomic_DNA"/>
</dbReference>
<evidence type="ECO:0000313" key="8">
    <source>
        <dbReference type="EMBL" id="TGL02265.1"/>
    </source>
</evidence>
<dbReference type="PANTHER" id="PTHR43856">
    <property type="entry name" value="CARDIOLIPIN HYDROLASE"/>
    <property type="match status" value="1"/>
</dbReference>
<comment type="catalytic activity">
    <reaction evidence="1">
        <text>a 1,2-diacyl-sn-glycero-3-phosphocholine + H2O = a 1,2-diacyl-sn-glycero-3-phosphate + choline + H(+)</text>
        <dbReference type="Rhea" id="RHEA:14445"/>
        <dbReference type="ChEBI" id="CHEBI:15354"/>
        <dbReference type="ChEBI" id="CHEBI:15377"/>
        <dbReference type="ChEBI" id="CHEBI:15378"/>
        <dbReference type="ChEBI" id="CHEBI:57643"/>
        <dbReference type="ChEBI" id="CHEBI:58608"/>
        <dbReference type="EC" id="3.1.4.4"/>
    </reaction>
</comment>
<keyword evidence="6" id="KW-0443">Lipid metabolism</keyword>
<feature type="domain" description="PLD phosphodiesterase" evidence="7">
    <location>
        <begin position="289"/>
        <end position="316"/>
    </location>
</feature>
<comment type="caution">
    <text evidence="8">The sequence shown here is derived from an EMBL/GenBank/DDBJ whole genome shotgun (WGS) entry which is preliminary data.</text>
</comment>
<dbReference type="GO" id="GO:0016891">
    <property type="term" value="F:RNA endonuclease activity producing 5'-phosphomonoesters, hydrolytic mechanism"/>
    <property type="evidence" value="ECO:0007669"/>
    <property type="project" value="TreeGrafter"/>
</dbReference>
<evidence type="ECO:0000256" key="6">
    <source>
        <dbReference type="ARBA" id="ARBA00023098"/>
    </source>
</evidence>
<keyword evidence="5" id="KW-0442">Lipid degradation</keyword>
<dbReference type="Pfam" id="PF13091">
    <property type="entry name" value="PLDc_2"/>
    <property type="match status" value="2"/>
</dbReference>
<dbReference type="EC" id="3.1.4.4" evidence="3"/>
<name>A0A7I0HMS3_9LEPT</name>
<dbReference type="RefSeq" id="WP_135771942.1">
    <property type="nucleotide sequence ID" value="NZ_RQFT01000015.1"/>
</dbReference>
<evidence type="ECO:0000256" key="3">
    <source>
        <dbReference type="ARBA" id="ARBA00012027"/>
    </source>
</evidence>